<keyword evidence="3" id="KW-1185">Reference proteome</keyword>
<gene>
    <name evidence="2" type="ORF">POTOM_006363</name>
</gene>
<proteinExistence type="predicted"/>
<organism evidence="2 3">
    <name type="scientific">Populus tomentosa</name>
    <name type="common">Chinese white poplar</name>
    <dbReference type="NCBI Taxonomy" id="118781"/>
    <lineage>
        <taxon>Eukaryota</taxon>
        <taxon>Viridiplantae</taxon>
        <taxon>Streptophyta</taxon>
        <taxon>Embryophyta</taxon>
        <taxon>Tracheophyta</taxon>
        <taxon>Spermatophyta</taxon>
        <taxon>Magnoliopsida</taxon>
        <taxon>eudicotyledons</taxon>
        <taxon>Gunneridae</taxon>
        <taxon>Pentapetalae</taxon>
        <taxon>rosids</taxon>
        <taxon>fabids</taxon>
        <taxon>Malpighiales</taxon>
        <taxon>Salicaceae</taxon>
        <taxon>Saliceae</taxon>
        <taxon>Populus</taxon>
    </lineage>
</organism>
<dbReference type="Proteomes" id="UP000886885">
    <property type="component" value="Chromosome 1D"/>
</dbReference>
<accession>A0A8X8AN21</accession>
<evidence type="ECO:0000256" key="1">
    <source>
        <dbReference type="SAM" id="SignalP"/>
    </source>
</evidence>
<dbReference type="OrthoDB" id="1508846at2759"/>
<dbReference type="EMBL" id="JAAWWB010000002">
    <property type="protein sequence ID" value="KAG6790215.1"/>
    <property type="molecule type" value="Genomic_DNA"/>
</dbReference>
<evidence type="ECO:0008006" key="4">
    <source>
        <dbReference type="Google" id="ProtNLM"/>
    </source>
</evidence>
<feature type="chain" id="PRO_5036445455" description="Secreted protein" evidence="1">
    <location>
        <begin position="21"/>
        <end position="101"/>
    </location>
</feature>
<evidence type="ECO:0000313" key="3">
    <source>
        <dbReference type="Proteomes" id="UP000886885"/>
    </source>
</evidence>
<sequence>MGFFVTTLIFVVIGIIASLCTRICCNRGPSTNLFSCGIDEQNGGFHVLFYSSISCENPRLMAPPDVGPNSNSLLLDDLLACFHKFRSDYTITGFHEDVAKP</sequence>
<protein>
    <recommendedName>
        <fullName evidence="4">Secreted protein</fullName>
    </recommendedName>
</protein>
<comment type="caution">
    <text evidence="2">The sequence shown here is derived from an EMBL/GenBank/DDBJ whole genome shotgun (WGS) entry which is preliminary data.</text>
</comment>
<evidence type="ECO:0000313" key="2">
    <source>
        <dbReference type="EMBL" id="KAG6790215.1"/>
    </source>
</evidence>
<keyword evidence="1" id="KW-0732">Signal</keyword>
<dbReference type="AlphaFoldDB" id="A0A8X8AN21"/>
<name>A0A8X8AN21_POPTO</name>
<reference evidence="2" key="1">
    <citation type="journal article" date="2020" name="bioRxiv">
        <title>Hybrid origin of Populus tomentosa Carr. identified through genome sequencing and phylogenomic analysis.</title>
        <authorList>
            <person name="An X."/>
            <person name="Gao K."/>
            <person name="Chen Z."/>
            <person name="Li J."/>
            <person name="Yang X."/>
            <person name="Yang X."/>
            <person name="Zhou J."/>
            <person name="Guo T."/>
            <person name="Zhao T."/>
            <person name="Huang S."/>
            <person name="Miao D."/>
            <person name="Khan W.U."/>
            <person name="Rao P."/>
            <person name="Ye M."/>
            <person name="Lei B."/>
            <person name="Liao W."/>
            <person name="Wang J."/>
            <person name="Ji L."/>
            <person name="Li Y."/>
            <person name="Guo B."/>
            <person name="Mustafa N.S."/>
            <person name="Li S."/>
            <person name="Yun Q."/>
            <person name="Keller S.R."/>
            <person name="Mao J."/>
            <person name="Zhang R."/>
            <person name="Strauss S.H."/>
        </authorList>
    </citation>
    <scope>NUCLEOTIDE SEQUENCE</scope>
    <source>
        <strain evidence="2">GM15</strain>
        <tissue evidence="2">Leaf</tissue>
    </source>
</reference>
<feature type="signal peptide" evidence="1">
    <location>
        <begin position="1"/>
        <end position="20"/>
    </location>
</feature>